<keyword evidence="5 7" id="KW-0472">Membrane</keyword>
<feature type="domain" description="TonB-dependent receptor-like beta-barrel" evidence="8">
    <location>
        <begin position="276"/>
        <end position="751"/>
    </location>
</feature>
<dbReference type="InterPro" id="IPR039426">
    <property type="entry name" value="TonB-dep_rcpt-like"/>
</dbReference>
<evidence type="ECO:0000256" key="5">
    <source>
        <dbReference type="ARBA" id="ARBA00023136"/>
    </source>
</evidence>
<evidence type="ECO:0000259" key="8">
    <source>
        <dbReference type="Pfam" id="PF00593"/>
    </source>
</evidence>
<evidence type="ECO:0000313" key="10">
    <source>
        <dbReference type="EMBL" id="VAW35836.1"/>
    </source>
</evidence>
<evidence type="ECO:0000256" key="3">
    <source>
        <dbReference type="ARBA" id="ARBA00022692"/>
    </source>
</evidence>
<evidence type="ECO:0000256" key="2">
    <source>
        <dbReference type="ARBA" id="ARBA00022448"/>
    </source>
</evidence>
<organism evidence="10">
    <name type="scientific">hydrothermal vent metagenome</name>
    <dbReference type="NCBI Taxonomy" id="652676"/>
    <lineage>
        <taxon>unclassified sequences</taxon>
        <taxon>metagenomes</taxon>
        <taxon>ecological metagenomes</taxon>
    </lineage>
</organism>
<keyword evidence="4" id="KW-0798">TonB box</keyword>
<dbReference type="GO" id="GO:0009279">
    <property type="term" value="C:cell outer membrane"/>
    <property type="evidence" value="ECO:0007669"/>
    <property type="project" value="UniProtKB-SubCell"/>
</dbReference>
<evidence type="ECO:0000256" key="4">
    <source>
        <dbReference type="ARBA" id="ARBA00023077"/>
    </source>
</evidence>
<dbReference type="CDD" id="cd01347">
    <property type="entry name" value="ligand_gated_channel"/>
    <property type="match status" value="1"/>
</dbReference>
<keyword evidence="6" id="KW-0998">Cell outer membrane</keyword>
<keyword evidence="7" id="KW-1133">Transmembrane helix</keyword>
<dbReference type="EMBL" id="UOEW01000115">
    <property type="protein sequence ID" value="VAW35836.1"/>
    <property type="molecule type" value="Genomic_DNA"/>
</dbReference>
<dbReference type="AlphaFoldDB" id="A0A3B0VU83"/>
<dbReference type="InterPro" id="IPR000531">
    <property type="entry name" value="Beta-barrel_TonB"/>
</dbReference>
<dbReference type="Pfam" id="PF00593">
    <property type="entry name" value="TonB_dep_Rec_b-barrel"/>
    <property type="match status" value="1"/>
</dbReference>
<dbReference type="InterPro" id="IPR012910">
    <property type="entry name" value="Plug_dom"/>
</dbReference>
<evidence type="ECO:0000256" key="6">
    <source>
        <dbReference type="ARBA" id="ARBA00023237"/>
    </source>
</evidence>
<protein>
    <submittedName>
        <fullName evidence="10">TonB-dependent receptor Outer membrane receptor for ferrienterochelin and colicins</fullName>
    </submittedName>
</protein>
<dbReference type="InterPro" id="IPR036942">
    <property type="entry name" value="Beta-barrel_TonB_sf"/>
</dbReference>
<feature type="domain" description="TonB-dependent receptor plug" evidence="9">
    <location>
        <begin position="77"/>
        <end position="186"/>
    </location>
</feature>
<accession>A0A3B0VU83</accession>
<keyword evidence="3 7" id="KW-0812">Transmembrane</keyword>
<proteinExistence type="predicted"/>
<keyword evidence="2" id="KW-0813">Transport</keyword>
<dbReference type="GO" id="GO:0033214">
    <property type="term" value="P:siderophore-iron import into cell"/>
    <property type="evidence" value="ECO:0007669"/>
    <property type="project" value="TreeGrafter"/>
</dbReference>
<sequence>MRTIVIYNQKYVPYNSLKFYVSESIMKKQYYLLKHLMIIYIWFAVLTVNAQEQGDEEKLSEGVVEKVMVIGSRENISNMPGSAQLVTKDDIRQQNYDDINRALLKVPGVYVREEDGFGLFSNISLRGVDTTRSAKVTLMEDGIMIAPAPYSAPSAYYSPTAGRMNGLEILKGSSQIKYGPHTTGGVINYLSTPIPNKQKMYLKATFGDFNERRYHAYVGNTVASKAGEFGFLLEGYKRKNDGFKSIDETPDFINGNDTGFNKKDTLLKFSWKPSTQTYQLFEFKYGTSDLNANETYLGLTLEDFRINPNRRYSASRFDNIDSEQSQTSLRYTISPAQYFDIITTVYATDFKRNWYKLSKINGEKPASVLATGGFSLDCARGIAACDLKVKANNRSYSSQGIESILFSRFNTANVEHEIMFGIRKHTDDITRFQWEDTYSQAADGSIINSVAGIPGAAGNRYQQTKALAFFIQDTLVIGDWTLTPGIRYEMLKQISQDPQGTLQGVGGTQERDGKNSFNMQAVGIGAAYQFNQSWNAFAGAHTGFSPPNPRATRSGLDPETSTAIELGLRYSSLSGALAAEATLFYTSFKDLIVVDNVGGAGTGDSENFGEVLSQGLEFSIQYDAGVANAWDLNNPYYLNLTYTDAIQQNDARSTDPESIFSFGRKGNKVPYIPDLTVSIGTGIEADNWSAFISANYVSDTFTSANNVDEPLNGDGNPDIRFGKTDSYLVLDFSAQYYINDKVKIFAGVQNLLDETYVVSRQPDGVRGGMPRFIYTGFEVDL</sequence>
<evidence type="ECO:0000256" key="7">
    <source>
        <dbReference type="SAM" id="Phobius"/>
    </source>
</evidence>
<feature type="transmembrane region" description="Helical" evidence="7">
    <location>
        <begin position="31"/>
        <end position="50"/>
    </location>
</feature>
<dbReference type="InterPro" id="IPR037066">
    <property type="entry name" value="Plug_dom_sf"/>
</dbReference>
<evidence type="ECO:0000256" key="1">
    <source>
        <dbReference type="ARBA" id="ARBA00004571"/>
    </source>
</evidence>
<dbReference type="Pfam" id="PF07715">
    <property type="entry name" value="Plug"/>
    <property type="match status" value="1"/>
</dbReference>
<dbReference type="PANTHER" id="PTHR30442:SF0">
    <property type="entry name" value="FE(3+) DICITRATE TRANSPORT PROTEIN FECA"/>
    <property type="match status" value="1"/>
</dbReference>
<dbReference type="SUPFAM" id="SSF56935">
    <property type="entry name" value="Porins"/>
    <property type="match status" value="1"/>
</dbReference>
<keyword evidence="10" id="KW-0675">Receptor</keyword>
<dbReference type="Gene3D" id="2.40.170.20">
    <property type="entry name" value="TonB-dependent receptor, beta-barrel domain"/>
    <property type="match status" value="1"/>
</dbReference>
<dbReference type="PANTHER" id="PTHR30442">
    <property type="entry name" value="IRON III DICITRATE TRANSPORT PROTEIN FECA"/>
    <property type="match status" value="1"/>
</dbReference>
<comment type="subcellular location">
    <subcellularLocation>
        <location evidence="1">Cell outer membrane</location>
        <topology evidence="1">Multi-pass membrane protein</topology>
    </subcellularLocation>
</comment>
<evidence type="ECO:0000259" key="9">
    <source>
        <dbReference type="Pfam" id="PF07715"/>
    </source>
</evidence>
<dbReference type="Gene3D" id="2.170.130.10">
    <property type="entry name" value="TonB-dependent receptor, plug domain"/>
    <property type="match status" value="1"/>
</dbReference>
<reference evidence="10" key="1">
    <citation type="submission" date="2018-06" db="EMBL/GenBank/DDBJ databases">
        <authorList>
            <person name="Zhirakovskaya E."/>
        </authorList>
    </citation>
    <scope>NUCLEOTIDE SEQUENCE</scope>
</reference>
<gene>
    <name evidence="10" type="ORF">MNBD_GAMMA01-127</name>
</gene>
<dbReference type="PROSITE" id="PS52016">
    <property type="entry name" value="TONB_DEPENDENT_REC_3"/>
    <property type="match status" value="1"/>
</dbReference>
<name>A0A3B0VU83_9ZZZZ</name>